<accession>A0A2T2N5Y1</accession>
<dbReference type="AlphaFoldDB" id="A0A2T2N5Y1"/>
<evidence type="ECO:0000256" key="1">
    <source>
        <dbReference type="SAM" id="MobiDB-lite"/>
    </source>
</evidence>
<proteinExistence type="predicted"/>
<feature type="compositionally biased region" description="Basic and acidic residues" evidence="1">
    <location>
        <begin position="11"/>
        <end position="20"/>
    </location>
</feature>
<dbReference type="Proteomes" id="UP000240883">
    <property type="component" value="Unassembled WGS sequence"/>
</dbReference>
<evidence type="ECO:0000313" key="3">
    <source>
        <dbReference type="Proteomes" id="UP000240883"/>
    </source>
</evidence>
<feature type="region of interest" description="Disordered" evidence="1">
    <location>
        <begin position="243"/>
        <end position="267"/>
    </location>
</feature>
<evidence type="ECO:0000313" key="2">
    <source>
        <dbReference type="EMBL" id="PSN60852.1"/>
    </source>
</evidence>
<keyword evidence="3" id="KW-1185">Reference proteome</keyword>
<protein>
    <submittedName>
        <fullName evidence="2">Uncharacterized protein</fullName>
    </submittedName>
</protein>
<name>A0A2T2N5Y1_CORCC</name>
<gene>
    <name evidence="2" type="ORF">BS50DRAFT_199643</name>
</gene>
<reference evidence="2 3" key="1">
    <citation type="journal article" date="2018" name="Front. Microbiol.">
        <title>Genome-Wide Analysis of Corynespora cassiicola Leaf Fall Disease Putative Effectors.</title>
        <authorList>
            <person name="Lopez D."/>
            <person name="Ribeiro S."/>
            <person name="Label P."/>
            <person name="Fumanal B."/>
            <person name="Venisse J.S."/>
            <person name="Kohler A."/>
            <person name="de Oliveira R.R."/>
            <person name="Labutti K."/>
            <person name="Lipzen A."/>
            <person name="Lail K."/>
            <person name="Bauer D."/>
            <person name="Ohm R.A."/>
            <person name="Barry K.W."/>
            <person name="Spatafora J."/>
            <person name="Grigoriev I.V."/>
            <person name="Martin F.M."/>
            <person name="Pujade-Renaud V."/>
        </authorList>
    </citation>
    <scope>NUCLEOTIDE SEQUENCE [LARGE SCALE GENOMIC DNA]</scope>
    <source>
        <strain evidence="2 3">Philippines</strain>
    </source>
</reference>
<dbReference type="EMBL" id="KZ678147">
    <property type="protein sequence ID" value="PSN60852.1"/>
    <property type="molecule type" value="Genomic_DNA"/>
</dbReference>
<organism evidence="2 3">
    <name type="scientific">Corynespora cassiicola Philippines</name>
    <dbReference type="NCBI Taxonomy" id="1448308"/>
    <lineage>
        <taxon>Eukaryota</taxon>
        <taxon>Fungi</taxon>
        <taxon>Dikarya</taxon>
        <taxon>Ascomycota</taxon>
        <taxon>Pezizomycotina</taxon>
        <taxon>Dothideomycetes</taxon>
        <taxon>Pleosporomycetidae</taxon>
        <taxon>Pleosporales</taxon>
        <taxon>Corynesporascaceae</taxon>
        <taxon>Corynespora</taxon>
    </lineage>
</organism>
<sequence length="267" mass="30181">MIRANSIEMKGTTENRKVFSKESNQPPSKSGLSLALKSGGNFQVDTSNTTITAKEFGIQPLLKSAADYLSPPENPQPRRPLEPILKLSQNILVQQSSRIEQLQLPTSITRDMKSEIASLNASMSDLDDRISALEEFASEIPCDKHQVFDLFRWSRTVDYRFNAIERANDDTNCELADLKEEDLNIHLQLRSLRCGGKTTRLEKAGVIDDALAEMKSEIKEELRKEFREELIEELKRDFKPCRKSSRITPAKPFRKMAKSTPPALASV</sequence>
<feature type="region of interest" description="Disordered" evidence="1">
    <location>
        <begin position="1"/>
        <end position="32"/>
    </location>
</feature>